<organism evidence="2 3">
    <name type="scientific">Roseateles albus</name>
    <dbReference type="NCBI Taxonomy" id="2987525"/>
    <lineage>
        <taxon>Bacteria</taxon>
        <taxon>Pseudomonadati</taxon>
        <taxon>Pseudomonadota</taxon>
        <taxon>Betaproteobacteria</taxon>
        <taxon>Burkholderiales</taxon>
        <taxon>Sphaerotilaceae</taxon>
        <taxon>Roseateles</taxon>
    </lineage>
</organism>
<dbReference type="NCBIfam" id="TIGR02595">
    <property type="entry name" value="PEP_CTERM"/>
    <property type="match status" value="1"/>
</dbReference>
<evidence type="ECO:0000313" key="3">
    <source>
        <dbReference type="Proteomes" id="UP001221189"/>
    </source>
</evidence>
<name>A0ABT5KCD5_9BURK</name>
<keyword evidence="3" id="KW-1185">Reference proteome</keyword>
<reference evidence="2 3" key="1">
    <citation type="submission" date="2022-10" db="EMBL/GenBank/DDBJ databases">
        <title>Paucibacter sp. hw1 Genome sequencing.</title>
        <authorList>
            <person name="Park S."/>
        </authorList>
    </citation>
    <scope>NUCLEOTIDE SEQUENCE [LARGE SCALE GENOMIC DNA]</scope>
    <source>
        <strain evidence="3">hw1</strain>
    </source>
</reference>
<accession>A0ABT5KCD5</accession>
<dbReference type="RefSeq" id="WP_273599076.1">
    <property type="nucleotide sequence ID" value="NZ_JAQQXT010000002.1"/>
</dbReference>
<dbReference type="EMBL" id="JAQQXT010000002">
    <property type="protein sequence ID" value="MDC8770655.1"/>
    <property type="molecule type" value="Genomic_DNA"/>
</dbReference>
<comment type="caution">
    <text evidence="2">The sequence shown here is derived from an EMBL/GenBank/DDBJ whole genome shotgun (WGS) entry which is preliminary data.</text>
</comment>
<evidence type="ECO:0000313" key="2">
    <source>
        <dbReference type="EMBL" id="MDC8770655.1"/>
    </source>
</evidence>
<feature type="domain" description="Ice-binding protein C-terminal" evidence="1">
    <location>
        <begin position="357"/>
        <end position="381"/>
    </location>
</feature>
<dbReference type="InterPro" id="IPR013424">
    <property type="entry name" value="Ice-binding_C"/>
</dbReference>
<proteinExistence type="predicted"/>
<dbReference type="Pfam" id="PF07589">
    <property type="entry name" value="PEP-CTERM"/>
    <property type="match status" value="1"/>
</dbReference>
<sequence>MTFKPSPSAALFVNHPKGRKTAKTRLSGQIALAMATIAFSNFAAAASYKATLLDTLGGLASSANAINNAGQVVGAVQLNAVHGTHAMLWNGTTATDLGTLGGKDSWANAINNAGQIVGYAYLENGAKHATLWNGTTATDLGTLGGNGSVANAINNAGQVVGSASSEIYSHATLWNGTMATALSTNSSANAVNDAGHVVGRGPHFFDLGYPTATLWKGTTEYDLGTLGGPYSSANAINNAGQVVGWSSMDNGSYRATLWNGTTATDLGTLGGQDSWANAINNAGQIVGYAYLENGAKHATLWNGTTATDLNAYLDASVVAEGWVLVEAKGINDTGSIVANGFNPKTYESRGFLMTVTAVPEPQTYAMLLAGLGLVAGVARRRSKQQ</sequence>
<dbReference type="InterPro" id="IPR014262">
    <property type="entry name" value="HAF_rpt"/>
</dbReference>
<dbReference type="NCBIfam" id="TIGR02913">
    <property type="entry name" value="HAF_rpt"/>
    <property type="match status" value="4"/>
</dbReference>
<protein>
    <submittedName>
        <fullName evidence="2">PEP-CTERM sorting domain-containing protein</fullName>
    </submittedName>
</protein>
<gene>
    <name evidence="2" type="ORF">PRZ03_03645</name>
</gene>
<evidence type="ECO:0000259" key="1">
    <source>
        <dbReference type="Pfam" id="PF07589"/>
    </source>
</evidence>
<dbReference type="Proteomes" id="UP001221189">
    <property type="component" value="Unassembled WGS sequence"/>
</dbReference>